<evidence type="ECO:0000256" key="7">
    <source>
        <dbReference type="ARBA" id="ARBA00023136"/>
    </source>
</evidence>
<feature type="transmembrane region" description="Helical" evidence="8">
    <location>
        <begin position="349"/>
        <end position="368"/>
    </location>
</feature>
<dbReference type="EMBL" id="BNAU01000011">
    <property type="protein sequence ID" value="GHF25362.1"/>
    <property type="molecule type" value="Genomic_DNA"/>
</dbReference>
<keyword evidence="7 8" id="KW-0472">Membrane</keyword>
<feature type="transmembrane region" description="Helical" evidence="8">
    <location>
        <begin position="279"/>
        <end position="298"/>
    </location>
</feature>
<feature type="transmembrane region" description="Helical" evidence="8">
    <location>
        <begin position="245"/>
        <end position="267"/>
    </location>
</feature>
<evidence type="ECO:0000256" key="2">
    <source>
        <dbReference type="ARBA" id="ARBA00022475"/>
    </source>
</evidence>
<feature type="transmembrane region" description="Helical" evidence="8">
    <location>
        <begin position="191"/>
        <end position="211"/>
    </location>
</feature>
<name>A0ABQ3JF67_9PSEU</name>
<evidence type="ECO:0008006" key="11">
    <source>
        <dbReference type="Google" id="ProtNLM"/>
    </source>
</evidence>
<keyword evidence="6 8" id="KW-1133">Transmembrane helix</keyword>
<evidence type="ECO:0000256" key="1">
    <source>
        <dbReference type="ARBA" id="ARBA00004651"/>
    </source>
</evidence>
<keyword evidence="2" id="KW-1003">Cell membrane</keyword>
<keyword evidence="10" id="KW-1185">Reference proteome</keyword>
<evidence type="ECO:0000313" key="10">
    <source>
        <dbReference type="Proteomes" id="UP000605897"/>
    </source>
</evidence>
<protein>
    <recommendedName>
        <fullName evidence="11">Glycosyltransferase RgtA/B/C/D-like domain-containing protein</fullName>
    </recommendedName>
</protein>
<dbReference type="PANTHER" id="PTHR33908:SF11">
    <property type="entry name" value="MEMBRANE PROTEIN"/>
    <property type="match status" value="1"/>
</dbReference>
<reference evidence="10" key="1">
    <citation type="journal article" date="2019" name="Int. J. Syst. Evol. Microbiol.">
        <title>The Global Catalogue of Microorganisms (GCM) 10K type strain sequencing project: providing services to taxonomists for standard genome sequencing and annotation.</title>
        <authorList>
            <consortium name="The Broad Institute Genomics Platform"/>
            <consortium name="The Broad Institute Genome Sequencing Center for Infectious Disease"/>
            <person name="Wu L."/>
            <person name="Ma J."/>
        </authorList>
    </citation>
    <scope>NUCLEOTIDE SEQUENCE [LARGE SCALE GENOMIC DNA]</scope>
    <source>
        <strain evidence="10">CGMCC 4.7677</strain>
    </source>
</reference>
<proteinExistence type="predicted"/>
<evidence type="ECO:0000256" key="5">
    <source>
        <dbReference type="ARBA" id="ARBA00022692"/>
    </source>
</evidence>
<feature type="transmembrane region" description="Helical" evidence="8">
    <location>
        <begin position="65"/>
        <end position="86"/>
    </location>
</feature>
<dbReference type="PANTHER" id="PTHR33908">
    <property type="entry name" value="MANNOSYLTRANSFERASE YKCB-RELATED"/>
    <property type="match status" value="1"/>
</dbReference>
<sequence>MAVSLAHQMLFYTVTEDAFITYRYALNLAEGRGLVFNPGERVEGYSNFLWTVVVAIPQAIAGRGIMAVSIALGMACTVGCVVLAYLLTNRIVASAGSKSRAEVGRFGLLAAALTAVAGSLAAYASSGMESSLFTLLVLATCFAVFTDHHFTAGVLAALGTMTRPDGALVAVVVLGSLLAGRGDRVSRPRPVVLYTAGVLVLAVPWTVWRLLYYGHLLPNTLAAKSGGALGWQLSEGLKYFADFGLAHHGLLLVAVAGATVLALHGKAGPAASSKPARHAVWLLFTIAVAYTLFVVYVGGDYMAAWRFFAPVPPLLATATASATGIVLAGRATDRQDLEVRPTHQDAHRGLPLVTATLCLMSLLISVMAPRMAPLIHTGGRYTAALAEIGDWFHARLEPGTVISTVANGAISYNAGPEIVVVDALGLTDEHIGRQGTKDNPIHVAGHISNDWEYVVNERRPSLVIVTGRGYATSQPCAVDARYAGAFRHWVENGSYRTATFRRDGQQNWVVVYLRSDRFPDLRAALDGDPRFTYVPCPGQ</sequence>
<evidence type="ECO:0000313" key="9">
    <source>
        <dbReference type="EMBL" id="GHF25362.1"/>
    </source>
</evidence>
<evidence type="ECO:0000256" key="8">
    <source>
        <dbReference type="SAM" id="Phobius"/>
    </source>
</evidence>
<accession>A0ABQ3JF67</accession>
<evidence type="ECO:0000256" key="3">
    <source>
        <dbReference type="ARBA" id="ARBA00022676"/>
    </source>
</evidence>
<feature type="transmembrane region" description="Helical" evidence="8">
    <location>
        <begin position="106"/>
        <end position="125"/>
    </location>
</feature>
<comment type="subcellular location">
    <subcellularLocation>
        <location evidence="1">Cell membrane</location>
        <topology evidence="1">Multi-pass membrane protein</topology>
    </subcellularLocation>
</comment>
<feature type="transmembrane region" description="Helical" evidence="8">
    <location>
        <begin position="132"/>
        <end position="150"/>
    </location>
</feature>
<dbReference type="Proteomes" id="UP000605897">
    <property type="component" value="Unassembled WGS sequence"/>
</dbReference>
<evidence type="ECO:0000256" key="6">
    <source>
        <dbReference type="ARBA" id="ARBA00022989"/>
    </source>
</evidence>
<evidence type="ECO:0000256" key="4">
    <source>
        <dbReference type="ARBA" id="ARBA00022679"/>
    </source>
</evidence>
<keyword evidence="4" id="KW-0808">Transferase</keyword>
<keyword evidence="5 8" id="KW-0812">Transmembrane</keyword>
<comment type="caution">
    <text evidence="9">The sequence shown here is derived from an EMBL/GenBank/DDBJ whole genome shotgun (WGS) entry which is preliminary data.</text>
</comment>
<gene>
    <name evidence="9" type="ORF">GCM10017786_69390</name>
</gene>
<dbReference type="InterPro" id="IPR050297">
    <property type="entry name" value="LipidA_mod_glycosyltrf_83"/>
</dbReference>
<feature type="transmembrane region" description="Helical" evidence="8">
    <location>
        <begin position="304"/>
        <end position="328"/>
    </location>
</feature>
<keyword evidence="3" id="KW-0328">Glycosyltransferase</keyword>
<organism evidence="9 10">
    <name type="scientific">Amycolatopsis deserti</name>
    <dbReference type="NCBI Taxonomy" id="185696"/>
    <lineage>
        <taxon>Bacteria</taxon>
        <taxon>Bacillati</taxon>
        <taxon>Actinomycetota</taxon>
        <taxon>Actinomycetes</taxon>
        <taxon>Pseudonocardiales</taxon>
        <taxon>Pseudonocardiaceae</taxon>
        <taxon>Amycolatopsis</taxon>
    </lineage>
</organism>